<protein>
    <submittedName>
        <fullName evidence="1">Uncharacterized protein</fullName>
    </submittedName>
</protein>
<organism evidence="1 3">
    <name type="scientific">Neomoorella thermoacetica</name>
    <name type="common">Clostridium thermoaceticum</name>
    <dbReference type="NCBI Taxonomy" id="1525"/>
    <lineage>
        <taxon>Bacteria</taxon>
        <taxon>Bacillati</taxon>
        <taxon>Bacillota</taxon>
        <taxon>Clostridia</taxon>
        <taxon>Neomoorellales</taxon>
        <taxon>Neomoorellaceae</taxon>
        <taxon>Neomoorella</taxon>
    </lineage>
</organism>
<name>A0AAC9HGW4_NEOTH</name>
<dbReference type="EMBL" id="CP017019">
    <property type="protein sequence ID" value="AOQ23847.1"/>
    <property type="molecule type" value="Genomic_DNA"/>
</dbReference>
<accession>A0AAC9HGW4</accession>
<evidence type="ECO:0000313" key="3">
    <source>
        <dbReference type="Proteomes" id="UP000094598"/>
    </source>
</evidence>
<dbReference type="AlphaFoldDB" id="A0AAC9HGW4"/>
<dbReference type="Proteomes" id="UP000094598">
    <property type="component" value="Chromosome"/>
</dbReference>
<evidence type="ECO:0000313" key="2">
    <source>
        <dbReference type="EMBL" id="TYL14032.1"/>
    </source>
</evidence>
<evidence type="ECO:0000313" key="1">
    <source>
        <dbReference type="EMBL" id="AOQ23847.1"/>
    </source>
</evidence>
<dbReference type="RefSeq" id="WP_069589382.1">
    <property type="nucleotide sequence ID" value="NZ_CP017019.1"/>
</dbReference>
<keyword evidence="4" id="KW-1185">Reference proteome</keyword>
<proteinExistence type="predicted"/>
<gene>
    <name evidence="1" type="ORF">Maut_01400</name>
    <name evidence="2" type="ORF">MTAT_14330</name>
</gene>
<evidence type="ECO:0000313" key="4">
    <source>
        <dbReference type="Proteomes" id="UP000322283"/>
    </source>
</evidence>
<dbReference type="Proteomes" id="UP000322283">
    <property type="component" value="Unassembled WGS sequence"/>
</dbReference>
<reference evidence="1 3" key="1">
    <citation type="submission" date="2016-08" db="EMBL/GenBank/DDBJ databases">
        <title>Moorella thermoacetica DSM 103132.</title>
        <authorList>
            <person name="Jendresen C.B."/>
            <person name="Redl S.M."/>
            <person name="Jensen T.O."/>
            <person name="Nielsen A.T."/>
        </authorList>
    </citation>
    <scope>NUCLEOTIDE SEQUENCE [LARGE SCALE GENOMIC DNA]</scope>
    <source>
        <strain evidence="1 3">DSM 103132</strain>
    </source>
</reference>
<sequence length="67" mass="7675">MTILGQFYFTIYISKKRPKVVIMPDSQHGKDPLWKVAPDILRMDIASGRVLVNRWPLPAGYVVCQDT</sequence>
<dbReference type="EMBL" id="VCDX01000003">
    <property type="protein sequence ID" value="TYL14032.1"/>
    <property type="molecule type" value="Genomic_DNA"/>
</dbReference>
<reference evidence="2 4" key="2">
    <citation type="submission" date="2019-05" db="EMBL/GenBank/DDBJ databases">
        <title>Genome sequence of Moorella thermoacetica ATCC 33924.</title>
        <authorList>
            <person name="Poehlein A."/>
            <person name="Bengelsdorf F.R."/>
            <person name="Duerre P."/>
            <person name="Daniel R."/>
        </authorList>
    </citation>
    <scope>NUCLEOTIDE SEQUENCE [LARGE SCALE GENOMIC DNA]</scope>
    <source>
        <strain evidence="2 4">ATCC 33924</strain>
    </source>
</reference>